<gene>
    <name evidence="1" type="primary">S010</name>
</gene>
<proteinExistence type="predicted"/>
<evidence type="ECO:0000313" key="1">
    <source>
        <dbReference type="EMBL" id="AIK22110.1"/>
    </source>
</evidence>
<reference evidence="1" key="1">
    <citation type="journal article" date="2015" name="J. Antimicrob. Chemother.">
        <title>The complete sequence of Salmonella genomic island SGI2.</title>
        <authorList>
            <person name="Hamidian M."/>
            <person name="Holt K.E."/>
            <person name="Hall R.M."/>
        </authorList>
    </citation>
    <scope>NUCLEOTIDE SEQUENCE</scope>
    <source>
        <strain evidence="1">SRC19</strain>
    </source>
</reference>
<accession>A0A076V6D1</accession>
<name>A0A076V6D1_SALET</name>
<sequence>MSRRAEYRRAIKELKVMILLGEGRWLNEKPIPCGNKKFIVDGSVLNNVIREHPELNKHILIGFFSSPQRYPLLRYKDRQLTLSL</sequence>
<protein>
    <submittedName>
        <fullName evidence="1">S010</fullName>
    </submittedName>
</protein>
<dbReference type="EMBL" id="AY963803">
    <property type="protein sequence ID" value="AIK22110.1"/>
    <property type="molecule type" value="Genomic_DNA"/>
</dbReference>
<dbReference type="AlphaFoldDB" id="A0A076V6D1"/>
<organism evidence="1">
    <name type="scientific">Salmonella enterica I</name>
    <dbReference type="NCBI Taxonomy" id="59201"/>
    <lineage>
        <taxon>Bacteria</taxon>
        <taxon>Pseudomonadati</taxon>
        <taxon>Pseudomonadota</taxon>
        <taxon>Gammaproteobacteria</taxon>
        <taxon>Enterobacterales</taxon>
        <taxon>Enterobacteriaceae</taxon>
        <taxon>Salmonella</taxon>
    </lineage>
</organism>